<evidence type="ECO:0000313" key="2">
    <source>
        <dbReference type="EMBL" id="CAC5425471.1"/>
    </source>
</evidence>
<feature type="domain" description="Mab-21-like nucleotidyltransferase" evidence="1">
    <location>
        <begin position="131"/>
        <end position="216"/>
    </location>
</feature>
<sequence>MRKRQQLFMTHDMIQNEIMLKLGSKLTEITAGSLAEGLDLPGSDIDIMYVIKDVEEKRDEKNTKHQVKYTTLVIETDNEYPGFTRLRLLAGGERESYFTSPGCFEVTRKGLYLSVNTFVSINKKMHHHHYIVSSHSPCLLDHCQNVDYAYCLRSKYLPYNAISWASRYRRQWPPNSVIDKIKKYGCLLVPVGPRILPDCNVLWRLSFSVAEKLLVHSFNYTQLLCYCLLKLTLKHIVYTNRCAEGLLCSYYLQ</sequence>
<dbReference type="Proteomes" id="UP000507470">
    <property type="component" value="Unassembled WGS sequence"/>
</dbReference>
<name>A0A6J8F1W6_MYTCO</name>
<dbReference type="AlphaFoldDB" id="A0A6J8F1W6"/>
<protein>
    <recommendedName>
        <fullName evidence="1">Mab-21-like nucleotidyltransferase domain-containing protein</fullName>
    </recommendedName>
</protein>
<dbReference type="PANTHER" id="PTHR10656">
    <property type="entry name" value="CELL FATE DETERMINING PROTEIN MAB21-RELATED"/>
    <property type="match status" value="1"/>
</dbReference>
<dbReference type="InterPro" id="IPR043519">
    <property type="entry name" value="NT_sf"/>
</dbReference>
<dbReference type="InterPro" id="IPR046903">
    <property type="entry name" value="Mab-21-like_nuc_Trfase"/>
</dbReference>
<dbReference type="Gene3D" id="3.30.460.10">
    <property type="entry name" value="Beta Polymerase, domain 2"/>
    <property type="match status" value="1"/>
</dbReference>
<evidence type="ECO:0000313" key="3">
    <source>
        <dbReference type="Proteomes" id="UP000507470"/>
    </source>
</evidence>
<organism evidence="2 3">
    <name type="scientific">Mytilus coruscus</name>
    <name type="common">Sea mussel</name>
    <dbReference type="NCBI Taxonomy" id="42192"/>
    <lineage>
        <taxon>Eukaryota</taxon>
        <taxon>Metazoa</taxon>
        <taxon>Spiralia</taxon>
        <taxon>Lophotrochozoa</taxon>
        <taxon>Mollusca</taxon>
        <taxon>Bivalvia</taxon>
        <taxon>Autobranchia</taxon>
        <taxon>Pteriomorphia</taxon>
        <taxon>Mytilida</taxon>
        <taxon>Mytiloidea</taxon>
        <taxon>Mytilidae</taxon>
        <taxon>Mytilinae</taxon>
        <taxon>Mytilus</taxon>
    </lineage>
</organism>
<dbReference type="OrthoDB" id="5950246at2759"/>
<reference evidence="2 3" key="1">
    <citation type="submission" date="2020-06" db="EMBL/GenBank/DDBJ databases">
        <authorList>
            <person name="Li R."/>
            <person name="Bekaert M."/>
        </authorList>
    </citation>
    <scope>NUCLEOTIDE SEQUENCE [LARGE SCALE GENOMIC DNA]</scope>
    <source>
        <strain evidence="3">wild</strain>
    </source>
</reference>
<gene>
    <name evidence="2" type="ORF">MCOR_57286</name>
</gene>
<proteinExistence type="predicted"/>
<evidence type="ECO:0000259" key="1">
    <source>
        <dbReference type="Pfam" id="PF03281"/>
    </source>
</evidence>
<accession>A0A6J8F1W6</accession>
<dbReference type="Pfam" id="PF03281">
    <property type="entry name" value="Mab-21"/>
    <property type="match status" value="1"/>
</dbReference>
<dbReference type="PANTHER" id="PTHR10656:SF69">
    <property type="entry name" value="MAB-21-LIKE HHH_H2TH-LIKE DOMAIN-CONTAINING PROTEIN"/>
    <property type="match status" value="1"/>
</dbReference>
<keyword evidence="3" id="KW-1185">Reference proteome</keyword>
<dbReference type="EMBL" id="CACVKT020010245">
    <property type="protein sequence ID" value="CAC5425471.1"/>
    <property type="molecule type" value="Genomic_DNA"/>
</dbReference>